<name>A0AAV4TJD8_9ARAC</name>
<evidence type="ECO:0000313" key="3">
    <source>
        <dbReference type="Proteomes" id="UP001054837"/>
    </source>
</evidence>
<protein>
    <submittedName>
        <fullName evidence="2">Uncharacterized protein</fullName>
    </submittedName>
</protein>
<dbReference type="EMBL" id="BPLQ01009636">
    <property type="protein sequence ID" value="GIY45561.1"/>
    <property type="molecule type" value="Genomic_DNA"/>
</dbReference>
<keyword evidence="3" id="KW-1185">Reference proteome</keyword>
<accession>A0AAV4TJD8</accession>
<organism evidence="2 3">
    <name type="scientific">Caerostris darwini</name>
    <dbReference type="NCBI Taxonomy" id="1538125"/>
    <lineage>
        <taxon>Eukaryota</taxon>
        <taxon>Metazoa</taxon>
        <taxon>Ecdysozoa</taxon>
        <taxon>Arthropoda</taxon>
        <taxon>Chelicerata</taxon>
        <taxon>Arachnida</taxon>
        <taxon>Araneae</taxon>
        <taxon>Araneomorphae</taxon>
        <taxon>Entelegynae</taxon>
        <taxon>Araneoidea</taxon>
        <taxon>Araneidae</taxon>
        <taxon>Caerostris</taxon>
    </lineage>
</organism>
<sequence length="92" mass="10422">MPQNLYESTAPGHHARRWQRFIFNTVPSPSSSHALDAASASASPQPVPLLFSKKDERERAQSRNQCSIDFRFTLKGYLPIYVQITLSLTIDM</sequence>
<evidence type="ECO:0000256" key="1">
    <source>
        <dbReference type="SAM" id="MobiDB-lite"/>
    </source>
</evidence>
<feature type="compositionally biased region" description="Low complexity" evidence="1">
    <location>
        <begin position="28"/>
        <end position="44"/>
    </location>
</feature>
<proteinExistence type="predicted"/>
<evidence type="ECO:0000313" key="2">
    <source>
        <dbReference type="EMBL" id="GIY45561.1"/>
    </source>
</evidence>
<dbReference type="AlphaFoldDB" id="A0AAV4TJD8"/>
<gene>
    <name evidence="2" type="ORF">CDAR_545181</name>
</gene>
<comment type="caution">
    <text evidence="2">The sequence shown here is derived from an EMBL/GenBank/DDBJ whole genome shotgun (WGS) entry which is preliminary data.</text>
</comment>
<feature type="region of interest" description="Disordered" evidence="1">
    <location>
        <begin position="28"/>
        <end position="47"/>
    </location>
</feature>
<dbReference type="Proteomes" id="UP001054837">
    <property type="component" value="Unassembled WGS sequence"/>
</dbReference>
<reference evidence="2 3" key="1">
    <citation type="submission" date="2021-06" db="EMBL/GenBank/DDBJ databases">
        <title>Caerostris darwini draft genome.</title>
        <authorList>
            <person name="Kono N."/>
            <person name="Arakawa K."/>
        </authorList>
    </citation>
    <scope>NUCLEOTIDE SEQUENCE [LARGE SCALE GENOMIC DNA]</scope>
</reference>